<accession>A0A9P7F901</accession>
<reference evidence="1" key="1">
    <citation type="journal article" date="2020" name="New Phytol.">
        <title>Comparative genomics reveals dynamic genome evolution in host specialist ectomycorrhizal fungi.</title>
        <authorList>
            <person name="Lofgren L.A."/>
            <person name="Nguyen N.H."/>
            <person name="Vilgalys R."/>
            <person name="Ruytinx J."/>
            <person name="Liao H.L."/>
            <person name="Branco S."/>
            <person name="Kuo A."/>
            <person name="LaButti K."/>
            <person name="Lipzen A."/>
            <person name="Andreopoulos W."/>
            <person name="Pangilinan J."/>
            <person name="Riley R."/>
            <person name="Hundley H."/>
            <person name="Na H."/>
            <person name="Barry K."/>
            <person name="Grigoriev I.V."/>
            <person name="Stajich J.E."/>
            <person name="Kennedy P.G."/>
        </authorList>
    </citation>
    <scope>NUCLEOTIDE SEQUENCE</scope>
    <source>
        <strain evidence="1">FC423</strain>
    </source>
</reference>
<keyword evidence="2" id="KW-1185">Reference proteome</keyword>
<gene>
    <name evidence="1" type="ORF">F5147DRAFT_150488</name>
</gene>
<sequence length="81" mass="8755">MVFVALGTAWWSSSIDSACGLRLAWAQAGPGTSLMYESPGLHISVTLLQSELIRSELLVICPEPTSKVDSFSSPLVFVVYH</sequence>
<dbReference type="GeneID" id="64690549"/>
<comment type="caution">
    <text evidence="1">The sequence shown here is derived from an EMBL/GenBank/DDBJ whole genome shotgun (WGS) entry which is preliminary data.</text>
</comment>
<name>A0A9P7F901_9AGAM</name>
<evidence type="ECO:0000313" key="1">
    <source>
        <dbReference type="EMBL" id="KAG2109741.1"/>
    </source>
</evidence>
<dbReference type="EMBL" id="JABBWM010000023">
    <property type="protein sequence ID" value="KAG2109741.1"/>
    <property type="molecule type" value="Genomic_DNA"/>
</dbReference>
<evidence type="ECO:0000313" key="2">
    <source>
        <dbReference type="Proteomes" id="UP000823399"/>
    </source>
</evidence>
<protein>
    <submittedName>
        <fullName evidence="1">Uncharacterized protein</fullName>
    </submittedName>
</protein>
<proteinExistence type="predicted"/>
<organism evidence="1 2">
    <name type="scientific">Suillus discolor</name>
    <dbReference type="NCBI Taxonomy" id="1912936"/>
    <lineage>
        <taxon>Eukaryota</taxon>
        <taxon>Fungi</taxon>
        <taxon>Dikarya</taxon>
        <taxon>Basidiomycota</taxon>
        <taxon>Agaricomycotina</taxon>
        <taxon>Agaricomycetes</taxon>
        <taxon>Agaricomycetidae</taxon>
        <taxon>Boletales</taxon>
        <taxon>Suillineae</taxon>
        <taxon>Suillaceae</taxon>
        <taxon>Suillus</taxon>
    </lineage>
</organism>
<dbReference type="Proteomes" id="UP000823399">
    <property type="component" value="Unassembled WGS sequence"/>
</dbReference>
<dbReference type="RefSeq" id="XP_041293686.1">
    <property type="nucleotide sequence ID" value="XM_041428290.1"/>
</dbReference>
<dbReference type="AlphaFoldDB" id="A0A9P7F901"/>